<dbReference type="eggNOG" id="KOG1539">
    <property type="taxonomic scope" value="Eukaryota"/>
</dbReference>
<dbReference type="HOGENOM" id="CLU_541032_0_0_1"/>
<keyword evidence="8" id="KW-1185">Reference proteome</keyword>
<evidence type="ECO:0000256" key="1">
    <source>
        <dbReference type="ARBA" id="ARBA00005536"/>
    </source>
</evidence>
<dbReference type="EMBL" id="GL379811">
    <property type="protein sequence ID" value="EGT43758.1"/>
    <property type="molecule type" value="Genomic_DNA"/>
</dbReference>
<dbReference type="SMART" id="SM00320">
    <property type="entry name" value="WD40"/>
    <property type="match status" value="2"/>
</dbReference>
<dbReference type="Gene3D" id="2.130.10.10">
    <property type="entry name" value="YVTN repeat-like/Quinoprotein amine dehydrogenase"/>
    <property type="match status" value="2"/>
</dbReference>
<dbReference type="AlphaFoldDB" id="G0MTC2"/>
<comment type="similarity">
    <text evidence="1">Belongs to the IST1 family.</text>
</comment>
<proteinExistence type="inferred from homology"/>
<dbReference type="GO" id="GO:0034388">
    <property type="term" value="C:Pwp2p-containing subcomplex of 90S preribosome"/>
    <property type="evidence" value="ECO:0007669"/>
    <property type="project" value="TreeGrafter"/>
</dbReference>
<evidence type="ECO:0000256" key="3">
    <source>
        <dbReference type="ARBA" id="ARBA00032374"/>
    </source>
</evidence>
<evidence type="ECO:0000256" key="6">
    <source>
        <dbReference type="SAM" id="MobiDB-lite"/>
    </source>
</evidence>
<dbReference type="InterPro" id="IPR036322">
    <property type="entry name" value="WD40_repeat_dom_sf"/>
</dbReference>
<comment type="function">
    <text evidence="4">ESCRT-III-like protein involved in cytokinesis, nuclear envelope reassembly and endosomal tubulation. Is required for efficient abscission during cytokinesis. Involved in recruiting VPS4A and/or VPS4B to the midbody of dividing cells. During late anaphase, involved in nuclear envelope reassembly and mitotic spindle disassembly together with the ESCRT-III complex: IST1 acts by mediating the recruitment of SPAST to the nuclear membrane, leading to microtubule severing. Recruited to the reforming nuclear envelope (NE) during anaphase by LEMD2. Regulates early endosomal tubulation together with the ESCRT-III complex by mediating the recruitment of SPAST.</text>
</comment>
<dbReference type="GO" id="GO:0032040">
    <property type="term" value="C:small-subunit processome"/>
    <property type="evidence" value="ECO:0007669"/>
    <property type="project" value="TreeGrafter"/>
</dbReference>
<evidence type="ECO:0000256" key="5">
    <source>
        <dbReference type="ARBA" id="ARBA00046920"/>
    </source>
</evidence>
<evidence type="ECO:0000256" key="2">
    <source>
        <dbReference type="ARBA" id="ARBA00014513"/>
    </source>
</evidence>
<dbReference type="PANTHER" id="PTHR22840:SF12">
    <property type="entry name" value="WD REPEAT-CONTAINING PROTEIN 36"/>
    <property type="match status" value="1"/>
</dbReference>
<dbReference type="SUPFAM" id="SSF50978">
    <property type="entry name" value="WD40 repeat-like"/>
    <property type="match status" value="1"/>
</dbReference>
<sequence length="504" mass="55783">MWAAPRLHFDISEFNTISDQLTIKYGKPFAEAARANQLEFPARVNPKVISKLLSAAPPNLLVERYMIEVAAAAGVPFVPDPDVMREDEVHQADQILIDFETADGNCRQSVESTLPPTIPYALSGNGNGSSCSREREYGWSMFSQTGIGAQITSKITPSACSMMNELKTHVVLFSSKGKQVSTIDGFSLEQKGKSMEFEKDVTAIASSESHLAVATEKELHLLPIDGDASCSIKFREIINRLLFTGHRIIAIDATSGVNVIMINGSKWEMEHRWAGDASFETASACLPRSYINKMLIGSQSSCNDQVAVGCENGMVLLLELNKKKIRCSMSHDGAISSIAFRCEQKTTMLVGEVTGKVSIWNFFKEHLLSTCQAHSDAIDLLCFHKGNSFLSMSSGSIKVWKIVVNGEPKLLKERQPAANATEIEQTEEVEMVWDEKTSIDALSETPRMASIPSWKCDWQPRLLRVLKEAPFPTSYEPAYACMPHPTPESQPQEDEEYRTVSQTD</sequence>
<dbReference type="GO" id="GO:0006364">
    <property type="term" value="P:rRNA processing"/>
    <property type="evidence" value="ECO:0007669"/>
    <property type="project" value="TreeGrafter"/>
</dbReference>
<comment type="subunit">
    <text evidence="5">Interacts with CHMP1A, CHMP1B, VPS4A and VTA1. Interacts with SPAST, STAMBP, and USP8. May interact with VPS37B. May associate with the ESCRT-I complex. Interacts with MITD1, in competition with VSP4. Interacts with SPART (via MIT domain); leading to the recruitment of SPART to midbodies. Interacts with SPAST.</text>
</comment>
<dbReference type="Proteomes" id="UP000008068">
    <property type="component" value="Unassembled WGS sequence"/>
</dbReference>
<name>G0MTC2_CAEBE</name>
<gene>
    <name evidence="7" type="ORF">CAEBREN_06132</name>
</gene>
<dbReference type="PANTHER" id="PTHR22840">
    <property type="entry name" value="WD REPEAT-CONTAINING PROTEIN 36"/>
    <property type="match status" value="1"/>
</dbReference>
<evidence type="ECO:0000313" key="7">
    <source>
        <dbReference type="EMBL" id="EGT43758.1"/>
    </source>
</evidence>
<dbReference type="InParanoid" id="G0MTC2"/>
<feature type="region of interest" description="Disordered" evidence="6">
    <location>
        <begin position="478"/>
        <end position="504"/>
    </location>
</feature>
<accession>G0MTC2</accession>
<organism evidence="8">
    <name type="scientific">Caenorhabditis brenneri</name>
    <name type="common">Nematode worm</name>
    <dbReference type="NCBI Taxonomy" id="135651"/>
    <lineage>
        <taxon>Eukaryota</taxon>
        <taxon>Metazoa</taxon>
        <taxon>Ecdysozoa</taxon>
        <taxon>Nematoda</taxon>
        <taxon>Chromadorea</taxon>
        <taxon>Rhabditida</taxon>
        <taxon>Rhabditina</taxon>
        <taxon>Rhabditomorpha</taxon>
        <taxon>Rhabditoidea</taxon>
        <taxon>Rhabditidae</taxon>
        <taxon>Peloderinae</taxon>
        <taxon>Caenorhabditis</taxon>
    </lineage>
</organism>
<dbReference type="InterPro" id="IPR001680">
    <property type="entry name" value="WD40_rpt"/>
</dbReference>
<dbReference type="InterPro" id="IPR042277">
    <property type="entry name" value="IST1-like"/>
</dbReference>
<dbReference type="OrthoDB" id="29853at2759"/>
<dbReference type="Gene3D" id="1.20.1260.60">
    <property type="entry name" value="Vacuolar protein sorting-associated protein Ist1"/>
    <property type="match status" value="1"/>
</dbReference>
<protein>
    <recommendedName>
        <fullName evidence="2">IST1 homolog</fullName>
    </recommendedName>
    <alternativeName>
        <fullName evidence="3">Charged multivesicular body protein 8</fullName>
    </alternativeName>
</protein>
<dbReference type="InterPro" id="IPR005061">
    <property type="entry name" value="Ist1"/>
</dbReference>
<dbReference type="Pfam" id="PF03398">
    <property type="entry name" value="Ist1"/>
    <property type="match status" value="1"/>
</dbReference>
<dbReference type="GO" id="GO:0015031">
    <property type="term" value="P:protein transport"/>
    <property type="evidence" value="ECO:0007669"/>
    <property type="project" value="InterPro"/>
</dbReference>
<dbReference type="InterPro" id="IPR015943">
    <property type="entry name" value="WD40/YVTN_repeat-like_dom_sf"/>
</dbReference>
<evidence type="ECO:0000256" key="4">
    <source>
        <dbReference type="ARBA" id="ARBA00046124"/>
    </source>
</evidence>
<evidence type="ECO:0000313" key="8">
    <source>
        <dbReference type="Proteomes" id="UP000008068"/>
    </source>
</evidence>
<dbReference type="eggNOG" id="KOG2027">
    <property type="taxonomic scope" value="Eukaryota"/>
</dbReference>
<dbReference type="STRING" id="135651.G0MTC2"/>
<reference evidence="8" key="1">
    <citation type="submission" date="2011-07" db="EMBL/GenBank/DDBJ databases">
        <authorList>
            <consortium name="Caenorhabditis brenneri Sequencing and Analysis Consortium"/>
            <person name="Wilson R.K."/>
        </authorList>
    </citation>
    <scope>NUCLEOTIDE SEQUENCE [LARGE SCALE GENOMIC DNA]</scope>
    <source>
        <strain evidence="8">PB2801</strain>
    </source>
</reference>